<gene>
    <name evidence="2" type="ORF">IAA72_02290</name>
</gene>
<dbReference type="EMBL" id="JADIMF010000035">
    <property type="protein sequence ID" value="MBO8468599.1"/>
    <property type="molecule type" value="Genomic_DNA"/>
</dbReference>
<dbReference type="InterPro" id="IPR014710">
    <property type="entry name" value="RmlC-like_jellyroll"/>
</dbReference>
<dbReference type="Pfam" id="PF00027">
    <property type="entry name" value="cNMP_binding"/>
    <property type="match status" value="1"/>
</dbReference>
<feature type="domain" description="Cyclic nucleotide-binding" evidence="1">
    <location>
        <begin position="35"/>
        <end position="134"/>
    </location>
</feature>
<evidence type="ECO:0000259" key="1">
    <source>
        <dbReference type="PROSITE" id="PS50042"/>
    </source>
</evidence>
<dbReference type="PROSITE" id="PS50042">
    <property type="entry name" value="CNMP_BINDING_3"/>
    <property type="match status" value="1"/>
</dbReference>
<reference evidence="2" key="1">
    <citation type="submission" date="2020-10" db="EMBL/GenBank/DDBJ databases">
        <authorList>
            <person name="Gilroy R."/>
        </authorList>
    </citation>
    <scope>NUCLEOTIDE SEQUENCE</scope>
    <source>
        <strain evidence="2">14700</strain>
    </source>
</reference>
<dbReference type="CDD" id="cd00038">
    <property type="entry name" value="CAP_ED"/>
    <property type="match status" value="1"/>
</dbReference>
<evidence type="ECO:0000313" key="2">
    <source>
        <dbReference type="EMBL" id="MBO8468599.1"/>
    </source>
</evidence>
<accession>A0A9D9I9Q5</accession>
<dbReference type="Gene3D" id="2.60.120.10">
    <property type="entry name" value="Jelly Rolls"/>
    <property type="match status" value="1"/>
</dbReference>
<organism evidence="2 3">
    <name type="scientific">Candidatus Ornithospirochaeta stercoravium</name>
    <dbReference type="NCBI Taxonomy" id="2840897"/>
    <lineage>
        <taxon>Bacteria</taxon>
        <taxon>Pseudomonadati</taxon>
        <taxon>Spirochaetota</taxon>
        <taxon>Spirochaetia</taxon>
        <taxon>Spirochaetales</taxon>
        <taxon>Spirochaetaceae</taxon>
        <taxon>Spirochaetaceae incertae sedis</taxon>
        <taxon>Candidatus Ornithospirochaeta</taxon>
    </lineage>
</organism>
<sequence length="207" mass="23644">MKELNEPDQIELYIRKSGIKEKLSTEGIIFKVFRYEKGELLASPVEPLDYILFPVEGKAVIYGIRNDGTSFPISEIRKGDIIGDVEFTGSDEPVLFVEASKPVVCLAIDIKAYRKILMNDVTFLQTILASFAGKFRKIITIDAMSGNIEERVLNYMENLSPEHELYRISEAIYALRCSRRQLQRVLRKLADEGKIMKTGKGRYKLSR</sequence>
<dbReference type="InterPro" id="IPR000595">
    <property type="entry name" value="cNMP-bd_dom"/>
</dbReference>
<protein>
    <submittedName>
        <fullName evidence="2">Cyclic nucleotide-binding domain-containing protein</fullName>
    </submittedName>
</protein>
<reference evidence="2" key="2">
    <citation type="journal article" date="2021" name="PeerJ">
        <title>Extensive microbial diversity within the chicken gut microbiome revealed by metagenomics and culture.</title>
        <authorList>
            <person name="Gilroy R."/>
            <person name="Ravi A."/>
            <person name="Getino M."/>
            <person name="Pursley I."/>
            <person name="Horton D.L."/>
            <person name="Alikhan N.F."/>
            <person name="Baker D."/>
            <person name="Gharbi K."/>
            <person name="Hall N."/>
            <person name="Watson M."/>
            <person name="Adriaenssens E.M."/>
            <person name="Foster-Nyarko E."/>
            <person name="Jarju S."/>
            <person name="Secka A."/>
            <person name="Antonio M."/>
            <person name="Oren A."/>
            <person name="Chaudhuri R.R."/>
            <person name="La Ragione R."/>
            <person name="Hildebrand F."/>
            <person name="Pallen M.J."/>
        </authorList>
    </citation>
    <scope>NUCLEOTIDE SEQUENCE</scope>
    <source>
        <strain evidence="2">14700</strain>
    </source>
</reference>
<evidence type="ECO:0000313" key="3">
    <source>
        <dbReference type="Proteomes" id="UP000810292"/>
    </source>
</evidence>
<dbReference type="Proteomes" id="UP000810292">
    <property type="component" value="Unassembled WGS sequence"/>
</dbReference>
<dbReference type="AlphaFoldDB" id="A0A9D9I9Q5"/>
<name>A0A9D9I9Q5_9SPIO</name>
<dbReference type="SUPFAM" id="SSF51206">
    <property type="entry name" value="cAMP-binding domain-like"/>
    <property type="match status" value="1"/>
</dbReference>
<proteinExistence type="predicted"/>
<dbReference type="InterPro" id="IPR018490">
    <property type="entry name" value="cNMP-bd_dom_sf"/>
</dbReference>
<comment type="caution">
    <text evidence="2">The sequence shown here is derived from an EMBL/GenBank/DDBJ whole genome shotgun (WGS) entry which is preliminary data.</text>
</comment>